<evidence type="ECO:0000256" key="2">
    <source>
        <dbReference type="ARBA" id="ARBA00006849"/>
    </source>
</evidence>
<dbReference type="SUPFAM" id="SSF54665">
    <property type="entry name" value="CO dehydrogenase molybdoprotein N-domain-like"/>
    <property type="match status" value="1"/>
</dbReference>
<evidence type="ECO:0000256" key="7">
    <source>
        <dbReference type="ARBA" id="ARBA00034078"/>
    </source>
</evidence>
<proteinExistence type="inferred from homology"/>
<dbReference type="GO" id="GO:0005506">
    <property type="term" value="F:iron ion binding"/>
    <property type="evidence" value="ECO:0007669"/>
    <property type="project" value="InterPro"/>
</dbReference>
<keyword evidence="3" id="KW-0500">Molybdenum</keyword>
<dbReference type="EMBL" id="NEVH01020852">
    <property type="protein sequence ID" value="PNF21138.1"/>
    <property type="molecule type" value="Genomic_DNA"/>
</dbReference>
<dbReference type="OrthoDB" id="8300278at2759"/>
<feature type="domain" description="Aldehyde oxidase/xanthine dehydrogenase first molybdopterin binding" evidence="9">
    <location>
        <begin position="102"/>
        <end position="322"/>
    </location>
</feature>
<accession>A0A2J7PXR7</accession>
<evidence type="ECO:0000256" key="6">
    <source>
        <dbReference type="ARBA" id="ARBA00023014"/>
    </source>
</evidence>
<gene>
    <name evidence="11" type="ORF">B7P43_G05077</name>
</gene>
<dbReference type="Pfam" id="PF02738">
    <property type="entry name" value="MoCoBD_1"/>
    <property type="match status" value="1"/>
</dbReference>
<evidence type="ECO:0000259" key="9">
    <source>
        <dbReference type="Pfam" id="PF02738"/>
    </source>
</evidence>
<dbReference type="InParanoid" id="A0A2J7PXR7"/>
<evidence type="ECO:0000313" key="11">
    <source>
        <dbReference type="EMBL" id="PNF21138.1"/>
    </source>
</evidence>
<dbReference type="Pfam" id="PF20256">
    <property type="entry name" value="MoCoBD_2"/>
    <property type="match status" value="1"/>
</dbReference>
<evidence type="ECO:0000259" key="10">
    <source>
        <dbReference type="Pfam" id="PF20256"/>
    </source>
</evidence>
<name>A0A2J7PXR7_9NEOP</name>
<feature type="domain" description="Aldehyde oxidase/xanthine dehydrogenase second molybdopterin binding" evidence="10">
    <location>
        <begin position="337"/>
        <end position="589"/>
    </location>
</feature>
<evidence type="ECO:0008006" key="13">
    <source>
        <dbReference type="Google" id="ProtNLM"/>
    </source>
</evidence>
<dbReference type="Pfam" id="PF01315">
    <property type="entry name" value="Ald_Xan_dh_C"/>
    <property type="match status" value="1"/>
</dbReference>
<comment type="caution">
    <text evidence="11">The sequence shown here is derived from an EMBL/GenBank/DDBJ whole genome shotgun (WGS) entry which is preliminary data.</text>
</comment>
<dbReference type="GO" id="GO:0051537">
    <property type="term" value="F:2 iron, 2 sulfur cluster binding"/>
    <property type="evidence" value="ECO:0007669"/>
    <property type="project" value="UniProtKB-KW"/>
</dbReference>
<dbReference type="Gene3D" id="3.90.1170.50">
    <property type="entry name" value="Aldehyde oxidase/xanthine dehydrogenase, a/b hammerhead"/>
    <property type="match status" value="1"/>
</dbReference>
<comment type="cofactor">
    <cofactor evidence="7">
        <name>[2Fe-2S] cluster</name>
        <dbReference type="ChEBI" id="CHEBI:190135"/>
    </cofactor>
</comment>
<comment type="cofactor">
    <cofactor evidence="1">
        <name>Mo-molybdopterin</name>
        <dbReference type="ChEBI" id="CHEBI:71302"/>
    </cofactor>
</comment>
<dbReference type="Proteomes" id="UP000235965">
    <property type="component" value="Unassembled WGS sequence"/>
</dbReference>
<feature type="domain" description="Aldehyde oxidase/xanthine dehydrogenase a/b hammerhead" evidence="8">
    <location>
        <begin position="1"/>
        <end position="70"/>
    </location>
</feature>
<dbReference type="InterPro" id="IPR046867">
    <property type="entry name" value="AldOxase/xan_DH_MoCoBD2"/>
</dbReference>
<dbReference type="PANTHER" id="PTHR11908">
    <property type="entry name" value="XANTHINE DEHYDROGENASE"/>
    <property type="match status" value="1"/>
</dbReference>
<evidence type="ECO:0000259" key="8">
    <source>
        <dbReference type="Pfam" id="PF01315"/>
    </source>
</evidence>
<comment type="similarity">
    <text evidence="2">Belongs to the xanthine dehydrogenase family.</text>
</comment>
<dbReference type="InterPro" id="IPR008274">
    <property type="entry name" value="AldOxase/xan_DH_MoCoBD1"/>
</dbReference>
<dbReference type="InterPro" id="IPR016208">
    <property type="entry name" value="Ald_Oxase/xanthine_DH-like"/>
</dbReference>
<keyword evidence="4" id="KW-0479">Metal-binding</keyword>
<dbReference type="InterPro" id="IPR036856">
    <property type="entry name" value="Ald_Oxase/Xan_DH_a/b_sf"/>
</dbReference>
<protein>
    <recommendedName>
        <fullName evidence="13">Aldehyde oxidase/xanthine dehydrogenase a/b hammerhead domain-containing protein</fullName>
    </recommendedName>
</protein>
<dbReference type="InterPro" id="IPR037165">
    <property type="entry name" value="AldOxase/xan_DH_Mopterin-bd_sf"/>
</dbReference>
<dbReference type="InterPro" id="IPR000674">
    <property type="entry name" value="Ald_Oxase/Xan_DH_a/b"/>
</dbReference>
<evidence type="ECO:0000256" key="3">
    <source>
        <dbReference type="ARBA" id="ARBA00022505"/>
    </source>
</evidence>
<dbReference type="SUPFAM" id="SSF56003">
    <property type="entry name" value="Molybdenum cofactor-binding domain"/>
    <property type="match status" value="1"/>
</dbReference>
<keyword evidence="12" id="KW-1185">Reference proteome</keyword>
<evidence type="ECO:0000256" key="1">
    <source>
        <dbReference type="ARBA" id="ARBA00001924"/>
    </source>
</evidence>
<dbReference type="STRING" id="105785.A0A2J7PXR7"/>
<dbReference type="Gene3D" id="3.30.365.10">
    <property type="entry name" value="Aldehyde oxidase/xanthine dehydrogenase, molybdopterin binding domain"/>
    <property type="match status" value="4"/>
</dbReference>
<dbReference type="FunFam" id="3.30.365.10:FF:000009">
    <property type="entry name" value="Aldehyde oxidase"/>
    <property type="match status" value="1"/>
</dbReference>
<dbReference type="GO" id="GO:0016491">
    <property type="term" value="F:oxidoreductase activity"/>
    <property type="evidence" value="ECO:0007669"/>
    <property type="project" value="UniProtKB-KW"/>
</dbReference>
<keyword evidence="4" id="KW-0408">Iron</keyword>
<keyword evidence="5" id="KW-0560">Oxidoreductase</keyword>
<sequence>MQGVVAFLSAKDIPGKNSFIPVGLIAMIEDEELFCSGNIKYAGQPFGLVLADTQNLAHQAALKVKVEYSNVQKPHVDMREVIASGDKTRIKVEVEPQHKVQGETEAAHVIKGSFDIGSQYHYTMETQSCVCIPTEDGIDVYPASQWMDCVQISISQVLNIPENSININVRRLGGGYGAKISRSALIATSCALAAHKLHRPVRFVMNLETNMAAIGKRYRSAVDYEVGTDDDGKIQYMKANIYEDAGSSWNESASFAIPEHMKSCYDASTWAVTIFGVRTDTASNSYCRAPGSTEGLTFIENIMEHIAKVLQKDPITIRIKNLKQDDSTILNMMYDLKVTAQYEERKRNVEEFNREQRWRKKGIAVVPMTYTFAVWGNFAVLVSIYARDGTVAVTHGGIEMGQGINTKVAQVVAYTLNIALELVSVKPSNNLTAPNGMVTGGSMTSDACAYAAMLCCKELLKRMEPAKQSLKNPTWQQWTQAAYEQNIDLCATHMFTPKDDLKPYNIYGVTIAEVEVDLLTGQHQILRVDILEDAGESLSPEVDIGQVEGAFVMGLGYWLMEYLTFDPETGQLLTNRTWNYKPPGVKDIPIDFRIYLRKKAPNPFGVLRSKATGEPPLCMSCVILFALRNALSAARQDAGKPDEWYPMNAPATTENIFLTSLTNIDLFSL</sequence>
<dbReference type="PANTHER" id="PTHR11908:SF132">
    <property type="entry name" value="ALDEHYDE OXIDASE 1-RELATED"/>
    <property type="match status" value="1"/>
</dbReference>
<keyword evidence="6" id="KW-0411">Iron-sulfur</keyword>
<dbReference type="AlphaFoldDB" id="A0A2J7PXR7"/>
<evidence type="ECO:0000313" key="12">
    <source>
        <dbReference type="Proteomes" id="UP000235965"/>
    </source>
</evidence>
<organism evidence="11 12">
    <name type="scientific">Cryptotermes secundus</name>
    <dbReference type="NCBI Taxonomy" id="105785"/>
    <lineage>
        <taxon>Eukaryota</taxon>
        <taxon>Metazoa</taxon>
        <taxon>Ecdysozoa</taxon>
        <taxon>Arthropoda</taxon>
        <taxon>Hexapoda</taxon>
        <taxon>Insecta</taxon>
        <taxon>Pterygota</taxon>
        <taxon>Neoptera</taxon>
        <taxon>Polyneoptera</taxon>
        <taxon>Dictyoptera</taxon>
        <taxon>Blattodea</taxon>
        <taxon>Blattoidea</taxon>
        <taxon>Termitoidae</taxon>
        <taxon>Kalotermitidae</taxon>
        <taxon>Cryptotermitinae</taxon>
        <taxon>Cryptotermes</taxon>
    </lineage>
</organism>
<evidence type="ECO:0000256" key="4">
    <source>
        <dbReference type="ARBA" id="ARBA00022714"/>
    </source>
</evidence>
<keyword evidence="4" id="KW-0001">2Fe-2S</keyword>
<dbReference type="FunFam" id="3.30.365.10:FF:000001">
    <property type="entry name" value="Xanthine dehydrogenase oxidase"/>
    <property type="match status" value="1"/>
</dbReference>
<evidence type="ECO:0000256" key="5">
    <source>
        <dbReference type="ARBA" id="ARBA00023002"/>
    </source>
</evidence>
<reference evidence="11 12" key="1">
    <citation type="submission" date="2017-12" db="EMBL/GenBank/DDBJ databases">
        <title>Hemimetabolous genomes reveal molecular basis of termite eusociality.</title>
        <authorList>
            <person name="Harrison M.C."/>
            <person name="Jongepier E."/>
            <person name="Robertson H.M."/>
            <person name="Arning N."/>
            <person name="Bitard-Feildel T."/>
            <person name="Chao H."/>
            <person name="Childers C.P."/>
            <person name="Dinh H."/>
            <person name="Doddapaneni H."/>
            <person name="Dugan S."/>
            <person name="Gowin J."/>
            <person name="Greiner C."/>
            <person name="Han Y."/>
            <person name="Hu H."/>
            <person name="Hughes D.S.T."/>
            <person name="Huylmans A.-K."/>
            <person name="Kemena C."/>
            <person name="Kremer L.P.M."/>
            <person name="Lee S.L."/>
            <person name="Lopez-Ezquerra A."/>
            <person name="Mallet L."/>
            <person name="Monroy-Kuhn J.M."/>
            <person name="Moser A."/>
            <person name="Murali S.C."/>
            <person name="Muzny D.M."/>
            <person name="Otani S."/>
            <person name="Piulachs M.-D."/>
            <person name="Poelchau M."/>
            <person name="Qu J."/>
            <person name="Schaub F."/>
            <person name="Wada-Katsumata A."/>
            <person name="Worley K.C."/>
            <person name="Xie Q."/>
            <person name="Ylla G."/>
            <person name="Poulsen M."/>
            <person name="Gibbs R.A."/>
            <person name="Schal C."/>
            <person name="Richards S."/>
            <person name="Belles X."/>
            <person name="Korb J."/>
            <person name="Bornberg-Bauer E."/>
        </authorList>
    </citation>
    <scope>NUCLEOTIDE SEQUENCE [LARGE SCALE GENOMIC DNA]</scope>
    <source>
        <tissue evidence="11">Whole body</tissue>
    </source>
</reference>